<keyword evidence="3" id="KW-1185">Reference proteome</keyword>
<gene>
    <name evidence="2" type="ORF">R5R33_03405</name>
</gene>
<evidence type="ECO:0000313" key="3">
    <source>
        <dbReference type="Proteomes" id="UP001302477"/>
    </source>
</evidence>
<dbReference type="RefSeq" id="WP_318954648.1">
    <property type="nucleotide sequence ID" value="NZ_CP137555.1"/>
</dbReference>
<dbReference type="KEGG" id="mpaf:R5R33_03405"/>
<dbReference type="InterPro" id="IPR036653">
    <property type="entry name" value="CinA-like_C"/>
</dbReference>
<dbReference type="Proteomes" id="UP001302477">
    <property type="component" value="Chromosome"/>
</dbReference>
<evidence type="ECO:0000313" key="2">
    <source>
        <dbReference type="EMBL" id="WOX06190.1"/>
    </source>
</evidence>
<proteinExistence type="predicted"/>
<dbReference type="NCBIfam" id="TIGR00199">
    <property type="entry name" value="PncC_domain"/>
    <property type="match status" value="1"/>
</dbReference>
<dbReference type="InterPro" id="IPR008136">
    <property type="entry name" value="CinA_C"/>
</dbReference>
<dbReference type="AlphaFoldDB" id="A0AAU0N096"/>
<evidence type="ECO:0000259" key="1">
    <source>
        <dbReference type="Pfam" id="PF02464"/>
    </source>
</evidence>
<protein>
    <submittedName>
        <fullName evidence="2">CinA family protein</fullName>
    </submittedName>
</protein>
<name>A0AAU0N096_9GAMM</name>
<dbReference type="Pfam" id="PF02464">
    <property type="entry name" value="CinA"/>
    <property type="match status" value="1"/>
</dbReference>
<dbReference type="Gene3D" id="3.90.950.20">
    <property type="entry name" value="CinA-like"/>
    <property type="match status" value="1"/>
</dbReference>
<reference evidence="2 3" key="1">
    <citation type="submission" date="2023-10" db="EMBL/GenBank/DDBJ databases">
        <title>Description of Microbulbifer bruguierae sp. nov., isolated from the sediments of mangrove plant Bruguiera sexangula and comparative genomic analyses of the genus Microbulbifer.</title>
        <authorList>
            <person name="Long M."/>
        </authorList>
    </citation>
    <scope>NUCLEOTIDE SEQUENCE [LARGE SCALE GENOMIC DNA]</scope>
    <source>
        <strain evidence="2 3">SPO729</strain>
    </source>
</reference>
<dbReference type="EMBL" id="CP137555">
    <property type="protein sequence ID" value="WOX06190.1"/>
    <property type="molecule type" value="Genomic_DNA"/>
</dbReference>
<sequence>MVDIDLDLDIYGLAEALGRELQRLKWRVTSAESCTGGGVAAAITSVPGSSAWFDGAVVSYADRIKRDFLGVDPRDLELFGAVSEPVVRQMAVGVLSRLDANLAVAVSGIAGPDGGSDDKPVGTVWIAWAHGVGQEPLQADARCMHFHGTRGEIQEQTVAEALRGLLSIAEAHRK</sequence>
<accession>A0AAU0N096</accession>
<organism evidence="2 3">
    <name type="scientific">Microbulbifer pacificus</name>
    <dbReference type="NCBI Taxonomy" id="407164"/>
    <lineage>
        <taxon>Bacteria</taxon>
        <taxon>Pseudomonadati</taxon>
        <taxon>Pseudomonadota</taxon>
        <taxon>Gammaproteobacteria</taxon>
        <taxon>Cellvibrionales</taxon>
        <taxon>Microbulbiferaceae</taxon>
        <taxon>Microbulbifer</taxon>
    </lineage>
</organism>
<dbReference type="SUPFAM" id="SSF142433">
    <property type="entry name" value="CinA-like"/>
    <property type="match status" value="1"/>
</dbReference>
<feature type="domain" description="CinA C-terminal" evidence="1">
    <location>
        <begin position="13"/>
        <end position="167"/>
    </location>
</feature>